<feature type="transmembrane region" description="Helical" evidence="5">
    <location>
        <begin position="37"/>
        <end position="56"/>
    </location>
</feature>
<dbReference type="PANTHER" id="PTHR34118">
    <property type="entry name" value="NF-KAPPA-B INHIBITOR-LIKE PROTEIN-RELATED"/>
    <property type="match status" value="1"/>
</dbReference>
<name>A0ABR8C6I0_9CYAN</name>
<dbReference type="RefSeq" id="WP_190576212.1">
    <property type="nucleotide sequence ID" value="NZ_CAWPQU010000023.1"/>
</dbReference>
<evidence type="ECO:0000256" key="2">
    <source>
        <dbReference type="ARBA" id="ARBA00022692"/>
    </source>
</evidence>
<feature type="domain" description="CGL160/ATPI" evidence="6">
    <location>
        <begin position="25"/>
        <end position="131"/>
    </location>
</feature>
<evidence type="ECO:0000256" key="5">
    <source>
        <dbReference type="SAM" id="Phobius"/>
    </source>
</evidence>
<evidence type="ECO:0000256" key="4">
    <source>
        <dbReference type="ARBA" id="ARBA00023136"/>
    </source>
</evidence>
<comment type="subcellular location">
    <subcellularLocation>
        <location evidence="1">Membrane</location>
        <topology evidence="1">Multi-pass membrane protein</topology>
    </subcellularLocation>
</comment>
<keyword evidence="4 5" id="KW-0472">Membrane</keyword>
<feature type="transmembrane region" description="Helical" evidence="5">
    <location>
        <begin position="91"/>
        <end position="109"/>
    </location>
</feature>
<comment type="caution">
    <text evidence="7">The sequence shown here is derived from an EMBL/GenBank/DDBJ whole genome shotgun (WGS) entry which is preliminary data.</text>
</comment>
<keyword evidence="3 5" id="KW-1133">Transmembrane helix</keyword>
<gene>
    <name evidence="7" type="ORF">H6G05_03090</name>
</gene>
<evidence type="ECO:0000313" key="7">
    <source>
        <dbReference type="EMBL" id="MBD2315832.1"/>
    </source>
</evidence>
<reference evidence="7 8" key="1">
    <citation type="journal article" date="2020" name="ISME J.">
        <title>Comparative genomics reveals insights into cyanobacterial evolution and habitat adaptation.</title>
        <authorList>
            <person name="Chen M.Y."/>
            <person name="Teng W.K."/>
            <person name="Zhao L."/>
            <person name="Hu C.X."/>
            <person name="Zhou Y.K."/>
            <person name="Han B.P."/>
            <person name="Song L.R."/>
            <person name="Shu W.S."/>
        </authorList>
    </citation>
    <scope>NUCLEOTIDE SEQUENCE [LARGE SCALE GENOMIC DNA]</scope>
    <source>
        <strain evidence="7 8">FACHB-1050</strain>
    </source>
</reference>
<sequence>MKIIPAKNSTVSQTVVETSSTSVSDGMEEYNRLKFKLLVLTLASGVIIGLVVWFWYGWTIALSYAVGAVVGAVYFRMLTKSVDRLGGESNRLGFSRLGLFVILIAIAAKSDQLEILPAFFGFMTYKVAVLVILAQDLSNGFHSR</sequence>
<accession>A0ABR8C6I0</accession>
<dbReference type="EMBL" id="JACJQY010000003">
    <property type="protein sequence ID" value="MBD2315832.1"/>
    <property type="molecule type" value="Genomic_DNA"/>
</dbReference>
<feature type="transmembrane region" description="Helical" evidence="5">
    <location>
        <begin position="115"/>
        <end position="134"/>
    </location>
</feature>
<feature type="transmembrane region" description="Helical" evidence="5">
    <location>
        <begin position="62"/>
        <end position="79"/>
    </location>
</feature>
<proteinExistence type="predicted"/>
<evidence type="ECO:0000256" key="1">
    <source>
        <dbReference type="ARBA" id="ARBA00004141"/>
    </source>
</evidence>
<organism evidence="7 8">
    <name type="scientific">Phormidium tenue FACHB-1050</name>
    <dbReference type="NCBI Taxonomy" id="2692857"/>
    <lineage>
        <taxon>Bacteria</taxon>
        <taxon>Bacillati</taxon>
        <taxon>Cyanobacteriota</taxon>
        <taxon>Cyanophyceae</taxon>
        <taxon>Oscillatoriophycideae</taxon>
        <taxon>Oscillatoriales</taxon>
        <taxon>Oscillatoriaceae</taxon>
        <taxon>Phormidium</taxon>
    </lineage>
</organism>
<dbReference type="Pfam" id="PF24763">
    <property type="entry name" value="CGL160_C"/>
    <property type="match status" value="1"/>
</dbReference>
<evidence type="ECO:0000313" key="8">
    <source>
        <dbReference type="Proteomes" id="UP000618445"/>
    </source>
</evidence>
<keyword evidence="8" id="KW-1185">Reference proteome</keyword>
<evidence type="ECO:0000259" key="6">
    <source>
        <dbReference type="Pfam" id="PF24763"/>
    </source>
</evidence>
<dbReference type="InterPro" id="IPR056309">
    <property type="entry name" value="CGL160/ATPI_dom"/>
</dbReference>
<keyword evidence="2 5" id="KW-0812">Transmembrane</keyword>
<evidence type="ECO:0000256" key="3">
    <source>
        <dbReference type="ARBA" id="ARBA00022989"/>
    </source>
</evidence>
<dbReference type="PANTHER" id="PTHR34118:SF6">
    <property type="entry name" value="PROTEIN CONSERVED ONLY IN THE GREEN LINEAGE 160, CHLOROPLASTIC"/>
    <property type="match status" value="1"/>
</dbReference>
<protein>
    <submittedName>
        <fullName evidence="7">ATP synthase subunit I</fullName>
    </submittedName>
</protein>
<dbReference type="Proteomes" id="UP000618445">
    <property type="component" value="Unassembled WGS sequence"/>
</dbReference>